<evidence type="ECO:0000256" key="1">
    <source>
        <dbReference type="SAM" id="Phobius"/>
    </source>
</evidence>
<organism evidence="2 3">
    <name type="scientific">Exiguobacterium aestuarii</name>
    <dbReference type="NCBI Taxonomy" id="273527"/>
    <lineage>
        <taxon>Bacteria</taxon>
        <taxon>Bacillati</taxon>
        <taxon>Bacillota</taxon>
        <taxon>Bacilli</taxon>
        <taxon>Bacillales</taxon>
        <taxon>Bacillales Family XII. Incertae Sedis</taxon>
        <taxon>Exiguobacterium</taxon>
    </lineage>
</organism>
<protein>
    <submittedName>
        <fullName evidence="2">Uncharacterized protein</fullName>
    </submittedName>
</protein>
<evidence type="ECO:0000313" key="2">
    <source>
        <dbReference type="EMBL" id="MFC7389840.1"/>
    </source>
</evidence>
<dbReference type="RefSeq" id="WP_214788170.1">
    <property type="nucleotide sequence ID" value="NZ_JANIEL010000002.1"/>
</dbReference>
<keyword evidence="1" id="KW-0472">Membrane</keyword>
<feature type="transmembrane region" description="Helical" evidence="1">
    <location>
        <begin position="65"/>
        <end position="93"/>
    </location>
</feature>
<accession>A0ABW2PP38</accession>
<sequence>MENVTTPSAAISTGIVTVVLALVASYLTPSFLKVGIIWDLVAFLVIGIATFSFTYHFYQSKRLTYWQYICCYIIVCLLLFIVFLGISWLLIFISSASL</sequence>
<comment type="caution">
    <text evidence="2">The sequence shown here is derived from an EMBL/GenBank/DDBJ whole genome shotgun (WGS) entry which is preliminary data.</text>
</comment>
<dbReference type="EMBL" id="JBHTCE010000001">
    <property type="protein sequence ID" value="MFC7389840.1"/>
    <property type="molecule type" value="Genomic_DNA"/>
</dbReference>
<evidence type="ECO:0000313" key="3">
    <source>
        <dbReference type="Proteomes" id="UP001596439"/>
    </source>
</evidence>
<keyword evidence="1" id="KW-1133">Transmembrane helix</keyword>
<name>A0ABW2PP38_9BACL</name>
<keyword evidence="3" id="KW-1185">Reference proteome</keyword>
<keyword evidence="1" id="KW-0812">Transmembrane</keyword>
<reference evidence="3" key="1">
    <citation type="journal article" date="2019" name="Int. J. Syst. Evol. Microbiol.">
        <title>The Global Catalogue of Microorganisms (GCM) 10K type strain sequencing project: providing services to taxonomists for standard genome sequencing and annotation.</title>
        <authorList>
            <consortium name="The Broad Institute Genomics Platform"/>
            <consortium name="The Broad Institute Genome Sequencing Center for Infectious Disease"/>
            <person name="Wu L."/>
            <person name="Ma J."/>
        </authorList>
    </citation>
    <scope>NUCLEOTIDE SEQUENCE [LARGE SCALE GENOMIC DNA]</scope>
    <source>
        <strain evidence="3">CCUG 55590</strain>
    </source>
</reference>
<gene>
    <name evidence="2" type="ORF">ACFQO8_06750</name>
</gene>
<feature type="transmembrane region" description="Helical" evidence="1">
    <location>
        <begin position="34"/>
        <end position="53"/>
    </location>
</feature>
<feature type="transmembrane region" description="Helical" evidence="1">
    <location>
        <begin position="6"/>
        <end position="27"/>
    </location>
</feature>
<proteinExistence type="predicted"/>
<dbReference type="Proteomes" id="UP001596439">
    <property type="component" value="Unassembled WGS sequence"/>
</dbReference>